<dbReference type="RefSeq" id="WP_290260615.1">
    <property type="nucleotide sequence ID" value="NZ_JAUFQG010000004.1"/>
</dbReference>
<keyword evidence="9 13" id="KW-1133">Transmembrane helix</keyword>
<keyword evidence="5" id="KW-0349">Heme</keyword>
<dbReference type="InterPro" id="IPR011577">
    <property type="entry name" value="Cyt_b561_bac/Ni-Hgenase"/>
</dbReference>
<sequence length="189" mass="21143">MMLKDTSHRYGALSQCLHWSSAILVIALFSIGLWMVELGYYDNYYHQAPALHISLGILLFGLTLVRIFWRLSQASPQAIVGTSKWQHQLALTIKWLLLSLLTLLAITGYLITSAEGAGASFFDWFTIPSSIQLSSANVDSAGELHEWGAWLLIALAVLHAGAAFMHHFIKKDETLTRMLPFTKSHNRDT</sequence>
<comment type="cofactor">
    <cofactor evidence="1">
        <name>heme b</name>
        <dbReference type="ChEBI" id="CHEBI:60344"/>
    </cofactor>
</comment>
<comment type="similarity">
    <text evidence="12">Belongs to the cytochrome b561 family.</text>
</comment>
<keyword evidence="3" id="KW-0813">Transport</keyword>
<keyword evidence="16" id="KW-1185">Reference proteome</keyword>
<evidence type="ECO:0000313" key="15">
    <source>
        <dbReference type="EMBL" id="MFC4362349.1"/>
    </source>
</evidence>
<evidence type="ECO:0000256" key="4">
    <source>
        <dbReference type="ARBA" id="ARBA00022475"/>
    </source>
</evidence>
<name>A0ABV8V5N7_9GAMM</name>
<dbReference type="EMBL" id="JBHSCX010000006">
    <property type="protein sequence ID" value="MFC4362349.1"/>
    <property type="molecule type" value="Genomic_DNA"/>
</dbReference>
<evidence type="ECO:0000256" key="3">
    <source>
        <dbReference type="ARBA" id="ARBA00022448"/>
    </source>
</evidence>
<dbReference type="Gene3D" id="1.20.950.20">
    <property type="entry name" value="Transmembrane di-heme cytochromes, Chain C"/>
    <property type="match status" value="1"/>
</dbReference>
<feature type="transmembrane region" description="Helical" evidence="13">
    <location>
        <begin position="48"/>
        <end position="69"/>
    </location>
</feature>
<keyword evidence="11 13" id="KW-0472">Membrane</keyword>
<feature type="transmembrane region" description="Helical" evidence="13">
    <location>
        <begin position="89"/>
        <end position="111"/>
    </location>
</feature>
<comment type="subcellular location">
    <subcellularLocation>
        <location evidence="2">Cell membrane</location>
        <topology evidence="2">Multi-pass membrane protein</topology>
    </subcellularLocation>
</comment>
<evidence type="ECO:0000256" key="2">
    <source>
        <dbReference type="ARBA" id="ARBA00004651"/>
    </source>
</evidence>
<evidence type="ECO:0000256" key="8">
    <source>
        <dbReference type="ARBA" id="ARBA00022982"/>
    </source>
</evidence>
<organism evidence="15 16">
    <name type="scientific">Simiduia curdlanivorans</name>
    <dbReference type="NCBI Taxonomy" id="1492769"/>
    <lineage>
        <taxon>Bacteria</taxon>
        <taxon>Pseudomonadati</taxon>
        <taxon>Pseudomonadota</taxon>
        <taxon>Gammaproteobacteria</taxon>
        <taxon>Cellvibrionales</taxon>
        <taxon>Cellvibrionaceae</taxon>
        <taxon>Simiduia</taxon>
    </lineage>
</organism>
<dbReference type="PANTHER" id="PTHR30529:SF1">
    <property type="entry name" value="CYTOCHROME B561 HOMOLOG 2"/>
    <property type="match status" value="1"/>
</dbReference>
<keyword evidence="8" id="KW-0249">Electron transport</keyword>
<evidence type="ECO:0000256" key="5">
    <source>
        <dbReference type="ARBA" id="ARBA00022617"/>
    </source>
</evidence>
<dbReference type="PANTHER" id="PTHR30529">
    <property type="entry name" value="CYTOCHROME B561"/>
    <property type="match status" value="1"/>
</dbReference>
<protein>
    <submittedName>
        <fullName evidence="15">Cytochrome b</fullName>
    </submittedName>
</protein>
<evidence type="ECO:0000256" key="7">
    <source>
        <dbReference type="ARBA" id="ARBA00022723"/>
    </source>
</evidence>
<feature type="transmembrane region" description="Helical" evidence="13">
    <location>
        <begin position="12"/>
        <end position="36"/>
    </location>
</feature>
<evidence type="ECO:0000256" key="6">
    <source>
        <dbReference type="ARBA" id="ARBA00022692"/>
    </source>
</evidence>
<evidence type="ECO:0000259" key="14">
    <source>
        <dbReference type="Pfam" id="PF01292"/>
    </source>
</evidence>
<dbReference type="SUPFAM" id="SSF81342">
    <property type="entry name" value="Transmembrane di-heme cytochromes"/>
    <property type="match status" value="1"/>
</dbReference>
<accession>A0ABV8V5N7</accession>
<dbReference type="InterPro" id="IPR016174">
    <property type="entry name" value="Di-haem_cyt_TM"/>
</dbReference>
<dbReference type="Proteomes" id="UP001595840">
    <property type="component" value="Unassembled WGS sequence"/>
</dbReference>
<keyword evidence="10" id="KW-0408">Iron</keyword>
<evidence type="ECO:0000256" key="12">
    <source>
        <dbReference type="ARBA" id="ARBA00037975"/>
    </source>
</evidence>
<evidence type="ECO:0000256" key="10">
    <source>
        <dbReference type="ARBA" id="ARBA00023004"/>
    </source>
</evidence>
<evidence type="ECO:0000256" key="11">
    <source>
        <dbReference type="ARBA" id="ARBA00023136"/>
    </source>
</evidence>
<feature type="transmembrane region" description="Helical" evidence="13">
    <location>
        <begin position="147"/>
        <end position="169"/>
    </location>
</feature>
<reference evidence="16" key="1">
    <citation type="journal article" date="2019" name="Int. J. Syst. Evol. Microbiol.">
        <title>The Global Catalogue of Microorganisms (GCM) 10K type strain sequencing project: providing services to taxonomists for standard genome sequencing and annotation.</title>
        <authorList>
            <consortium name="The Broad Institute Genomics Platform"/>
            <consortium name="The Broad Institute Genome Sequencing Center for Infectious Disease"/>
            <person name="Wu L."/>
            <person name="Ma J."/>
        </authorList>
    </citation>
    <scope>NUCLEOTIDE SEQUENCE [LARGE SCALE GENOMIC DNA]</scope>
    <source>
        <strain evidence="16">CECT 8570</strain>
    </source>
</reference>
<evidence type="ECO:0000256" key="13">
    <source>
        <dbReference type="SAM" id="Phobius"/>
    </source>
</evidence>
<gene>
    <name evidence="15" type="ORF">ACFOX3_08545</name>
</gene>
<keyword evidence="7" id="KW-0479">Metal-binding</keyword>
<proteinExistence type="inferred from homology"/>
<evidence type="ECO:0000256" key="1">
    <source>
        <dbReference type="ARBA" id="ARBA00001970"/>
    </source>
</evidence>
<dbReference type="Pfam" id="PF01292">
    <property type="entry name" value="Ni_hydr_CYTB"/>
    <property type="match status" value="1"/>
</dbReference>
<evidence type="ECO:0000256" key="9">
    <source>
        <dbReference type="ARBA" id="ARBA00022989"/>
    </source>
</evidence>
<feature type="domain" description="Cytochrome b561 bacterial/Ni-hydrogenase" evidence="14">
    <location>
        <begin position="9"/>
        <end position="180"/>
    </location>
</feature>
<dbReference type="InterPro" id="IPR052168">
    <property type="entry name" value="Cytochrome_b561_oxidase"/>
</dbReference>
<comment type="caution">
    <text evidence="15">The sequence shown here is derived from an EMBL/GenBank/DDBJ whole genome shotgun (WGS) entry which is preliminary data.</text>
</comment>
<evidence type="ECO:0000313" key="16">
    <source>
        <dbReference type="Proteomes" id="UP001595840"/>
    </source>
</evidence>
<keyword evidence="4" id="KW-1003">Cell membrane</keyword>
<keyword evidence="6 13" id="KW-0812">Transmembrane</keyword>